<reference evidence="1" key="1">
    <citation type="journal article" date="2014" name="Int. J. Syst. Evol. Microbiol.">
        <title>Complete genome sequence of Corynebacterium casei LMG S-19264T (=DSM 44701T), isolated from a smear-ripened cheese.</title>
        <authorList>
            <consortium name="US DOE Joint Genome Institute (JGI-PGF)"/>
            <person name="Walter F."/>
            <person name="Albersmeier A."/>
            <person name="Kalinowski J."/>
            <person name="Ruckert C."/>
        </authorList>
    </citation>
    <scope>NUCLEOTIDE SEQUENCE</scope>
    <source>
        <strain evidence="1">JCM 4346</strain>
    </source>
</reference>
<sequence>MGELNGIRTADLEDELHYSLWDAVRALGYSSYVVAHRKIPRAARKRVPWEVFGETGPRARTLTTAVTEVGLKYLVAHSKRASARDLAAKLGMELVVVPTQESEVLRIVTAALKPIEVVEEYKVGSYVVDAYCPGLGVVIEYDRLSDPRFDREAEFWRRVIIEDQLGCAFVTFDPKRRDFNPGDVINKILTMELPKRAEQSA</sequence>
<gene>
    <name evidence="1" type="ORF">GCM10010251_45060</name>
</gene>
<dbReference type="EMBL" id="BMSX01000010">
    <property type="protein sequence ID" value="GGR23974.1"/>
    <property type="molecule type" value="Genomic_DNA"/>
</dbReference>
<dbReference type="AlphaFoldDB" id="A0A918CHD1"/>
<evidence type="ECO:0000313" key="2">
    <source>
        <dbReference type="Proteomes" id="UP000658320"/>
    </source>
</evidence>
<protein>
    <submittedName>
        <fullName evidence="1">Uncharacterized protein</fullName>
    </submittedName>
</protein>
<proteinExistence type="predicted"/>
<keyword evidence="2" id="KW-1185">Reference proteome</keyword>
<accession>A0A918CHD1</accession>
<name>A0A918CHD1_9ACTN</name>
<reference evidence="1" key="2">
    <citation type="submission" date="2020-09" db="EMBL/GenBank/DDBJ databases">
        <authorList>
            <person name="Sun Q."/>
            <person name="Ohkuma M."/>
        </authorList>
    </citation>
    <scope>NUCLEOTIDE SEQUENCE</scope>
    <source>
        <strain evidence="1">JCM 4346</strain>
    </source>
</reference>
<comment type="caution">
    <text evidence="1">The sequence shown here is derived from an EMBL/GenBank/DDBJ whole genome shotgun (WGS) entry which is preliminary data.</text>
</comment>
<organism evidence="1 2">
    <name type="scientific">Streptomyces aurantiogriseus</name>
    <dbReference type="NCBI Taxonomy" id="66870"/>
    <lineage>
        <taxon>Bacteria</taxon>
        <taxon>Bacillati</taxon>
        <taxon>Actinomycetota</taxon>
        <taxon>Actinomycetes</taxon>
        <taxon>Kitasatosporales</taxon>
        <taxon>Streptomycetaceae</taxon>
        <taxon>Streptomyces</taxon>
    </lineage>
</organism>
<evidence type="ECO:0000313" key="1">
    <source>
        <dbReference type="EMBL" id="GGR23974.1"/>
    </source>
</evidence>
<dbReference type="Proteomes" id="UP000658320">
    <property type="component" value="Unassembled WGS sequence"/>
</dbReference>